<dbReference type="InterPro" id="IPR016156">
    <property type="entry name" value="FAD/NAD-linked_Rdtase_dimer_sf"/>
</dbReference>
<dbReference type="EC" id="1.8.1.14" evidence="8"/>
<dbReference type="PRINTS" id="PR00368">
    <property type="entry name" value="FADPNR"/>
</dbReference>
<dbReference type="OrthoDB" id="9802028at2"/>
<dbReference type="KEGG" id="aagg:ETAA8_40840"/>
<name>A0A517YFH0_9BACT</name>
<organism evidence="8 9">
    <name type="scientific">Anatilimnocola aggregata</name>
    <dbReference type="NCBI Taxonomy" id="2528021"/>
    <lineage>
        <taxon>Bacteria</taxon>
        <taxon>Pseudomonadati</taxon>
        <taxon>Planctomycetota</taxon>
        <taxon>Planctomycetia</taxon>
        <taxon>Pirellulales</taxon>
        <taxon>Pirellulaceae</taxon>
        <taxon>Anatilimnocola</taxon>
    </lineage>
</organism>
<dbReference type="InterPro" id="IPR036188">
    <property type="entry name" value="FAD/NAD-bd_sf"/>
</dbReference>
<dbReference type="Pfam" id="PF07992">
    <property type="entry name" value="Pyr_redox_2"/>
    <property type="match status" value="1"/>
</dbReference>
<gene>
    <name evidence="8" type="primary">cdr_2</name>
    <name evidence="8" type="ORF">ETAA8_40840</name>
</gene>
<evidence type="ECO:0000313" key="8">
    <source>
        <dbReference type="EMBL" id="QDU28978.1"/>
    </source>
</evidence>
<dbReference type="PANTHER" id="PTHR43429:SF1">
    <property type="entry name" value="NAD(P)H SULFUR OXIDOREDUCTASE (COA-DEPENDENT)"/>
    <property type="match status" value="1"/>
</dbReference>
<dbReference type="PROSITE" id="PS50206">
    <property type="entry name" value="RHODANESE_3"/>
    <property type="match status" value="1"/>
</dbReference>
<keyword evidence="4" id="KW-0274">FAD</keyword>
<feature type="domain" description="Rhodanese" evidence="7">
    <location>
        <begin position="478"/>
        <end position="561"/>
    </location>
</feature>
<dbReference type="InterPro" id="IPR036873">
    <property type="entry name" value="Rhodanese-like_dom_sf"/>
</dbReference>
<dbReference type="Gene3D" id="3.40.250.10">
    <property type="entry name" value="Rhodanese-like domain"/>
    <property type="match status" value="1"/>
</dbReference>
<keyword evidence="9" id="KW-1185">Reference proteome</keyword>
<dbReference type="InterPro" id="IPR023753">
    <property type="entry name" value="FAD/NAD-binding_dom"/>
</dbReference>
<dbReference type="RefSeq" id="WP_145092134.1">
    <property type="nucleotide sequence ID" value="NZ_CP036274.1"/>
</dbReference>
<evidence type="ECO:0000313" key="9">
    <source>
        <dbReference type="Proteomes" id="UP000315017"/>
    </source>
</evidence>
<dbReference type="SMART" id="SM00450">
    <property type="entry name" value="RHOD"/>
    <property type="match status" value="1"/>
</dbReference>
<evidence type="ECO:0000256" key="5">
    <source>
        <dbReference type="ARBA" id="ARBA00023002"/>
    </source>
</evidence>
<dbReference type="InterPro" id="IPR050260">
    <property type="entry name" value="FAD-bd_OxRdtase"/>
</dbReference>
<protein>
    <submittedName>
        <fullName evidence="8">Coenzyme A disulfide reductase</fullName>
        <ecNumber evidence="8">1.8.1.14</ecNumber>
    </submittedName>
</protein>
<evidence type="ECO:0000256" key="2">
    <source>
        <dbReference type="ARBA" id="ARBA00009130"/>
    </source>
</evidence>
<evidence type="ECO:0000256" key="3">
    <source>
        <dbReference type="ARBA" id="ARBA00022630"/>
    </source>
</evidence>
<dbReference type="Proteomes" id="UP000315017">
    <property type="component" value="Chromosome"/>
</dbReference>
<dbReference type="PROSITE" id="PS51257">
    <property type="entry name" value="PROKAR_LIPOPROTEIN"/>
    <property type="match status" value="1"/>
</dbReference>
<keyword evidence="3" id="KW-0285">Flavoprotein</keyword>
<dbReference type="EMBL" id="CP036274">
    <property type="protein sequence ID" value="QDU28978.1"/>
    <property type="molecule type" value="Genomic_DNA"/>
</dbReference>
<comment type="similarity">
    <text evidence="2">Belongs to the class-III pyridine nucleotide-disulfide oxidoreductase family.</text>
</comment>
<evidence type="ECO:0000256" key="6">
    <source>
        <dbReference type="ARBA" id="ARBA00023284"/>
    </source>
</evidence>
<evidence type="ECO:0000256" key="1">
    <source>
        <dbReference type="ARBA" id="ARBA00001974"/>
    </source>
</evidence>
<dbReference type="PRINTS" id="PR00411">
    <property type="entry name" value="PNDRDTASEI"/>
</dbReference>
<dbReference type="SUPFAM" id="SSF55424">
    <property type="entry name" value="FAD/NAD-linked reductases, dimerisation (C-terminal) domain"/>
    <property type="match status" value="1"/>
</dbReference>
<dbReference type="InterPro" id="IPR004099">
    <property type="entry name" value="Pyr_nucl-diS_OxRdtase_dimer"/>
</dbReference>
<dbReference type="GO" id="GO:0050451">
    <property type="term" value="F:CoA-disulfide reductase (NADPH) activity"/>
    <property type="evidence" value="ECO:0007669"/>
    <property type="project" value="UniProtKB-EC"/>
</dbReference>
<dbReference type="InterPro" id="IPR001763">
    <property type="entry name" value="Rhodanese-like_dom"/>
</dbReference>
<dbReference type="Pfam" id="PF02852">
    <property type="entry name" value="Pyr_redox_dim"/>
    <property type="match status" value="1"/>
</dbReference>
<keyword evidence="6" id="KW-0676">Redox-active center</keyword>
<comment type="cofactor">
    <cofactor evidence="1">
        <name>FAD</name>
        <dbReference type="ChEBI" id="CHEBI:57692"/>
    </cofactor>
</comment>
<accession>A0A517YFH0</accession>
<dbReference type="AlphaFoldDB" id="A0A517YFH0"/>
<evidence type="ECO:0000256" key="4">
    <source>
        <dbReference type="ARBA" id="ARBA00022827"/>
    </source>
</evidence>
<dbReference type="PANTHER" id="PTHR43429">
    <property type="entry name" value="PYRIDINE NUCLEOTIDE-DISULFIDE OXIDOREDUCTASE DOMAIN-CONTAINING"/>
    <property type="match status" value="1"/>
</dbReference>
<evidence type="ECO:0000259" key="7">
    <source>
        <dbReference type="PROSITE" id="PS50206"/>
    </source>
</evidence>
<dbReference type="Pfam" id="PF00581">
    <property type="entry name" value="Rhodanese"/>
    <property type="match status" value="1"/>
</dbReference>
<proteinExistence type="inferred from homology"/>
<dbReference type="SUPFAM" id="SSF52821">
    <property type="entry name" value="Rhodanese/Cell cycle control phosphatase"/>
    <property type="match status" value="1"/>
</dbReference>
<dbReference type="SUPFAM" id="SSF51905">
    <property type="entry name" value="FAD/NAD(P)-binding domain"/>
    <property type="match status" value="1"/>
</dbReference>
<sequence>MKVIIVGGVAGGASCAARLRRLNETAKILMVERGPYVSYANCGLPYHVGGIIEKESSLLVATEQTFHDMFDVSVRTGCEAIAISLKKKTVDLRNVATGEVSTESYDKLVLSPGAAPIRPPLPGIDLPGIFSVRTVPDARTIREWLHRGSEPRTGLDSYTGLQVVTKPKRAVVVGGGFIGLEMVENLSHLGLEVTLVEKLNQVMPPLDPEMARLVERYLIKHGVRLELNDGVAGFRQVADGSLEVLTGSGKAHPADVVILAIGVRPETALAKSAGIEIGQRGGIRVDEHMRTSDPDIFAVGDAVEVKDYVTGQWTLIPLAGPANRQGRIAADVIAGRDTRYRGTQGTSICQVFEAAIGQTGVSEKTLLQLGDTDFEKIYLYPNSHAGYYPDAKMMAIKVMFRKSDGLLLGAQVLAEDGVAKRIDAFAMAIQMKATIYDLEEAELCYAPPFGSAKDPVNFAGMVAANVLHGDMPLSHWSSLDGVFILDVRNPAELKVESVPGALNIPLPQLRHRLDELPRDREIHVICRSGGRAYFATRILLQNGFKARNLSGGMLSRSHAASSH</sequence>
<dbReference type="Gene3D" id="3.50.50.60">
    <property type="entry name" value="FAD/NAD(P)-binding domain"/>
    <property type="match status" value="2"/>
</dbReference>
<keyword evidence="5 8" id="KW-0560">Oxidoreductase</keyword>
<reference evidence="8 9" key="1">
    <citation type="submission" date="2019-02" db="EMBL/GenBank/DDBJ databases">
        <title>Deep-cultivation of Planctomycetes and their phenomic and genomic characterization uncovers novel biology.</title>
        <authorList>
            <person name="Wiegand S."/>
            <person name="Jogler M."/>
            <person name="Boedeker C."/>
            <person name="Pinto D."/>
            <person name="Vollmers J."/>
            <person name="Rivas-Marin E."/>
            <person name="Kohn T."/>
            <person name="Peeters S.H."/>
            <person name="Heuer A."/>
            <person name="Rast P."/>
            <person name="Oberbeckmann S."/>
            <person name="Bunk B."/>
            <person name="Jeske O."/>
            <person name="Meyerdierks A."/>
            <person name="Storesund J.E."/>
            <person name="Kallscheuer N."/>
            <person name="Luecker S."/>
            <person name="Lage O.M."/>
            <person name="Pohl T."/>
            <person name="Merkel B.J."/>
            <person name="Hornburger P."/>
            <person name="Mueller R.-W."/>
            <person name="Bruemmer F."/>
            <person name="Labrenz M."/>
            <person name="Spormann A.M."/>
            <person name="Op den Camp H."/>
            <person name="Overmann J."/>
            <person name="Amann R."/>
            <person name="Jetten M.S.M."/>
            <person name="Mascher T."/>
            <person name="Medema M.H."/>
            <person name="Devos D.P."/>
            <person name="Kaster A.-K."/>
            <person name="Ovreas L."/>
            <person name="Rohde M."/>
            <person name="Galperin M.Y."/>
            <person name="Jogler C."/>
        </authorList>
    </citation>
    <scope>NUCLEOTIDE SEQUENCE [LARGE SCALE GENOMIC DNA]</scope>
    <source>
        <strain evidence="8 9">ETA_A8</strain>
    </source>
</reference>